<evidence type="ECO:0000259" key="3">
    <source>
        <dbReference type="Pfam" id="PF01323"/>
    </source>
</evidence>
<dbReference type="Pfam" id="PF01323">
    <property type="entry name" value="DSBA"/>
    <property type="match status" value="1"/>
</dbReference>
<organism evidence="4 5">
    <name type="scientific">Phreatobacter cathodiphilus</name>
    <dbReference type="NCBI Taxonomy" id="1868589"/>
    <lineage>
        <taxon>Bacteria</taxon>
        <taxon>Pseudomonadati</taxon>
        <taxon>Pseudomonadota</taxon>
        <taxon>Alphaproteobacteria</taxon>
        <taxon>Hyphomicrobiales</taxon>
        <taxon>Phreatobacteraceae</taxon>
        <taxon>Phreatobacter</taxon>
    </lineage>
</organism>
<dbReference type="GO" id="GO:0004602">
    <property type="term" value="F:glutathione peroxidase activity"/>
    <property type="evidence" value="ECO:0007669"/>
    <property type="project" value="TreeGrafter"/>
</dbReference>
<dbReference type="AlphaFoldDB" id="A0A2S0NHD6"/>
<evidence type="ECO:0000256" key="1">
    <source>
        <dbReference type="PIRNR" id="PIRNR006386"/>
    </source>
</evidence>
<evidence type="ECO:0000256" key="2">
    <source>
        <dbReference type="PIRSR" id="PIRSR006386-1"/>
    </source>
</evidence>
<comment type="similarity">
    <text evidence="1">Belongs to the GST superfamily. NadH family.</text>
</comment>
<dbReference type="InterPro" id="IPR014440">
    <property type="entry name" value="HCCAis_GSTk"/>
</dbReference>
<keyword evidence="5" id="KW-1185">Reference proteome</keyword>
<dbReference type="EC" id="5.99.1.4" evidence="1"/>
<reference evidence="4 5" key="1">
    <citation type="submission" date="2018-03" db="EMBL/GenBank/DDBJ databases">
        <title>Genome sequencing of Phreatobacter sp.</title>
        <authorList>
            <person name="Kim S.-J."/>
            <person name="Heo J."/>
            <person name="Kwon S.-W."/>
        </authorList>
    </citation>
    <scope>NUCLEOTIDE SEQUENCE [LARGE SCALE GENOMIC DNA]</scope>
    <source>
        <strain evidence="4 5">S-12</strain>
    </source>
</reference>
<dbReference type="GO" id="GO:0006749">
    <property type="term" value="P:glutathione metabolic process"/>
    <property type="evidence" value="ECO:0007669"/>
    <property type="project" value="TreeGrafter"/>
</dbReference>
<gene>
    <name evidence="4" type="ORF">C6569_07850</name>
</gene>
<dbReference type="InterPro" id="IPR044087">
    <property type="entry name" value="NahD-like"/>
</dbReference>
<dbReference type="PANTHER" id="PTHR42943">
    <property type="entry name" value="GLUTATHIONE S-TRANSFERASE KAPPA"/>
    <property type="match status" value="1"/>
</dbReference>
<feature type="domain" description="DSBA-like thioredoxin" evidence="3">
    <location>
        <begin position="9"/>
        <end position="203"/>
    </location>
</feature>
<comment type="catalytic activity">
    <reaction evidence="1">
        <text>2-hydroxychromene-2-carboxylate = (3E)-4-(2-hydroxyphenyl)-2-oxobut-3-enoate</text>
        <dbReference type="Rhea" id="RHEA:27401"/>
        <dbReference type="ChEBI" id="CHEBI:59350"/>
        <dbReference type="ChEBI" id="CHEBI:59353"/>
        <dbReference type="EC" id="5.99.1.4"/>
    </reaction>
</comment>
<dbReference type="PANTHER" id="PTHR42943:SF2">
    <property type="entry name" value="GLUTATHIONE S-TRANSFERASE KAPPA 1"/>
    <property type="match status" value="1"/>
</dbReference>
<accession>A0A2S0NHD6</accession>
<dbReference type="SUPFAM" id="SSF52833">
    <property type="entry name" value="Thioredoxin-like"/>
    <property type="match status" value="1"/>
</dbReference>
<evidence type="ECO:0000313" key="4">
    <source>
        <dbReference type="EMBL" id="AVO47575.1"/>
    </source>
</evidence>
<dbReference type="InterPro" id="IPR051924">
    <property type="entry name" value="GST_Kappa/NadH"/>
</dbReference>
<dbReference type="GO" id="GO:1901170">
    <property type="term" value="P:naphthalene catabolic process"/>
    <property type="evidence" value="ECO:0007669"/>
    <property type="project" value="InterPro"/>
</dbReference>
<dbReference type="GO" id="GO:0018845">
    <property type="term" value="F:2-hydroxychromene-2-carboxylate isomerase activity"/>
    <property type="evidence" value="ECO:0007669"/>
    <property type="project" value="UniProtKB-UniRule"/>
</dbReference>
<sequence length="204" mass="22273">MPLTGPKLVEFHFDLGSPNAYLVHKVLPALAARTGATVRYVPVLLGGIFKATHNRSPFEAFAGIRNKLAYERLEIARFVARHGLPEFKMNPYFPVNALLLMRGAVAMDKQGRLAPYAEAAFHHMWEEPKKMDDPAVFKAAMDASGIDGAALLEATQAPDVKAALIANTEASVGRGAFGVPTFFIGREMYFGKDRLRDVEEALAG</sequence>
<feature type="active site" description="Nucleophile" evidence="2">
    <location>
        <position position="17"/>
    </location>
</feature>
<dbReference type="Gene3D" id="3.40.30.10">
    <property type="entry name" value="Glutaredoxin"/>
    <property type="match status" value="1"/>
</dbReference>
<protein>
    <recommendedName>
        <fullName evidence="1">2-hydroxychromene-2-carboxylate isomerase</fullName>
        <ecNumber evidence="1">5.99.1.4</ecNumber>
    </recommendedName>
</protein>
<evidence type="ECO:0000313" key="5">
    <source>
        <dbReference type="Proteomes" id="UP000237889"/>
    </source>
</evidence>
<dbReference type="CDD" id="cd03022">
    <property type="entry name" value="DsbA_HCCA_Iso"/>
    <property type="match status" value="1"/>
</dbReference>
<name>A0A2S0NHD6_9HYPH</name>
<dbReference type="KEGG" id="phr:C6569_07850"/>
<dbReference type="EMBL" id="CP027668">
    <property type="protein sequence ID" value="AVO47575.1"/>
    <property type="molecule type" value="Genomic_DNA"/>
</dbReference>
<dbReference type="InterPro" id="IPR001853">
    <property type="entry name" value="DSBA-like_thioredoxin_dom"/>
</dbReference>
<dbReference type="PIRSF" id="PIRSF006386">
    <property type="entry name" value="HCCAis_GSTk"/>
    <property type="match status" value="1"/>
</dbReference>
<dbReference type="Proteomes" id="UP000237889">
    <property type="component" value="Chromosome"/>
</dbReference>
<dbReference type="InterPro" id="IPR036249">
    <property type="entry name" value="Thioredoxin-like_sf"/>
</dbReference>
<proteinExistence type="inferred from homology"/>
<dbReference type="GO" id="GO:0004364">
    <property type="term" value="F:glutathione transferase activity"/>
    <property type="evidence" value="ECO:0007669"/>
    <property type="project" value="TreeGrafter"/>
</dbReference>
<dbReference type="OrthoDB" id="5244108at2"/>
<keyword evidence="1" id="KW-0413">Isomerase</keyword>